<evidence type="ECO:0000313" key="1">
    <source>
        <dbReference type="EMBL" id="KAJ3657441.1"/>
    </source>
</evidence>
<name>A0AA38MI65_9CUCU</name>
<organism evidence="1 2">
    <name type="scientific">Zophobas morio</name>
    <dbReference type="NCBI Taxonomy" id="2755281"/>
    <lineage>
        <taxon>Eukaryota</taxon>
        <taxon>Metazoa</taxon>
        <taxon>Ecdysozoa</taxon>
        <taxon>Arthropoda</taxon>
        <taxon>Hexapoda</taxon>
        <taxon>Insecta</taxon>
        <taxon>Pterygota</taxon>
        <taxon>Neoptera</taxon>
        <taxon>Endopterygota</taxon>
        <taxon>Coleoptera</taxon>
        <taxon>Polyphaga</taxon>
        <taxon>Cucujiformia</taxon>
        <taxon>Tenebrionidae</taxon>
        <taxon>Zophobas</taxon>
    </lineage>
</organism>
<reference evidence="1" key="1">
    <citation type="journal article" date="2023" name="G3 (Bethesda)">
        <title>Whole genome assemblies of Zophobas morio and Tenebrio molitor.</title>
        <authorList>
            <person name="Kaur S."/>
            <person name="Stinson S.A."/>
            <person name="diCenzo G.C."/>
        </authorList>
    </citation>
    <scope>NUCLEOTIDE SEQUENCE</scope>
    <source>
        <strain evidence="1">QUZm001</strain>
    </source>
</reference>
<accession>A0AA38MI65</accession>
<evidence type="ECO:0000313" key="2">
    <source>
        <dbReference type="Proteomes" id="UP001168821"/>
    </source>
</evidence>
<keyword evidence="2" id="KW-1185">Reference proteome</keyword>
<protein>
    <submittedName>
        <fullName evidence="1">Uncharacterized protein</fullName>
    </submittedName>
</protein>
<sequence>MNEINSRQRAEAVAFYTPFRSGGPSACLPEPPIDPQPETRLHFHVTFLPETSHGRPATFQHSKTKLNPKTPKSGSFMRFLIELLHPKAFLQTLSSFKV</sequence>
<proteinExistence type="predicted"/>
<dbReference type="AlphaFoldDB" id="A0AA38MI65"/>
<dbReference type="Proteomes" id="UP001168821">
    <property type="component" value="Unassembled WGS sequence"/>
</dbReference>
<comment type="caution">
    <text evidence="1">The sequence shown here is derived from an EMBL/GenBank/DDBJ whole genome shotgun (WGS) entry which is preliminary data.</text>
</comment>
<gene>
    <name evidence="1" type="ORF">Zmor_009244</name>
</gene>
<dbReference type="EMBL" id="JALNTZ010000003">
    <property type="protein sequence ID" value="KAJ3657441.1"/>
    <property type="molecule type" value="Genomic_DNA"/>
</dbReference>